<dbReference type="Proteomes" id="UP001465755">
    <property type="component" value="Unassembled WGS sequence"/>
</dbReference>
<protein>
    <recommendedName>
        <fullName evidence="2">NACHT domain-containing protein</fullName>
    </recommendedName>
</protein>
<sequence>MINAFRAEYDLEALLDSDIEDFLTRFDGIERKLRRVESGPQVTAAHDTYLIKALSDRCERAKDALKSLFEPGAKPSSSQTRDPPSSSATLVLAPAADQIQARQAALLTQFKNLGKAAQKNTAEAVRKGSHSVKAGWRATFPPTVRDALKQWQYLITGNPGIGKSTLALQLAMDLQKSQEGKSRYPWGTYLVKFSSPEKLGSQEHVLVALKDFLAALGVKKSELPDSQDQAVARIAQLLQGIRCLVLVDGASEAAALSAFRFQGDDNAQQADAEALLQLADGCMMAVLSALQANQDICTYDVVDLQYMLLLPPLSADTLGLEFEDADHCLQTLCNRHLLSRSEINGGRYSYRLHSLMSVYLGHAPFGNWQKFLDDPTFSWEDACREDSSSARQQLLQQMPLAFDFFFSYPDHHPLELVMLVGRLLAVGHADVTAAISQFEIALPYQTKWSMFCMDDEKADRISLCAWLEEIGWAGGRGRSPFLPALRSSDKKPGRAPGKPEWTGLRDDACHGDTASLPESVRGITVISNSE</sequence>
<dbReference type="InterPro" id="IPR027417">
    <property type="entry name" value="P-loop_NTPase"/>
</dbReference>
<comment type="caution">
    <text evidence="3">The sequence shown here is derived from an EMBL/GenBank/DDBJ whole genome shotgun (WGS) entry which is preliminary data.</text>
</comment>
<organism evidence="3 4">
    <name type="scientific">Symbiochloris irregularis</name>
    <dbReference type="NCBI Taxonomy" id="706552"/>
    <lineage>
        <taxon>Eukaryota</taxon>
        <taxon>Viridiplantae</taxon>
        <taxon>Chlorophyta</taxon>
        <taxon>core chlorophytes</taxon>
        <taxon>Trebouxiophyceae</taxon>
        <taxon>Trebouxiales</taxon>
        <taxon>Trebouxiaceae</taxon>
        <taxon>Symbiochloris</taxon>
    </lineage>
</organism>
<evidence type="ECO:0000256" key="1">
    <source>
        <dbReference type="SAM" id="MobiDB-lite"/>
    </source>
</evidence>
<feature type="region of interest" description="Disordered" evidence="1">
    <location>
        <begin position="483"/>
        <end position="515"/>
    </location>
</feature>
<keyword evidence="4" id="KW-1185">Reference proteome</keyword>
<feature type="domain" description="NACHT" evidence="2">
    <location>
        <begin position="154"/>
        <end position="266"/>
    </location>
</feature>
<dbReference type="Pfam" id="PF05729">
    <property type="entry name" value="NACHT"/>
    <property type="match status" value="1"/>
</dbReference>
<proteinExistence type="predicted"/>
<gene>
    <name evidence="3" type="ORF">WJX73_006744</name>
</gene>
<name>A0AAW1NQC1_9CHLO</name>
<evidence type="ECO:0000313" key="4">
    <source>
        <dbReference type="Proteomes" id="UP001465755"/>
    </source>
</evidence>
<feature type="compositionally biased region" description="Low complexity" evidence="1">
    <location>
        <begin position="75"/>
        <end position="87"/>
    </location>
</feature>
<evidence type="ECO:0000259" key="2">
    <source>
        <dbReference type="Pfam" id="PF05729"/>
    </source>
</evidence>
<evidence type="ECO:0000313" key="3">
    <source>
        <dbReference type="EMBL" id="KAK9788165.1"/>
    </source>
</evidence>
<feature type="region of interest" description="Disordered" evidence="1">
    <location>
        <begin position="69"/>
        <end position="88"/>
    </location>
</feature>
<reference evidence="3 4" key="1">
    <citation type="journal article" date="2024" name="Nat. Commun.">
        <title>Phylogenomics reveals the evolutionary origins of lichenization in chlorophyte algae.</title>
        <authorList>
            <person name="Puginier C."/>
            <person name="Libourel C."/>
            <person name="Otte J."/>
            <person name="Skaloud P."/>
            <person name="Haon M."/>
            <person name="Grisel S."/>
            <person name="Petersen M."/>
            <person name="Berrin J.G."/>
            <person name="Delaux P.M."/>
            <person name="Dal Grande F."/>
            <person name="Keller J."/>
        </authorList>
    </citation>
    <scope>NUCLEOTIDE SEQUENCE [LARGE SCALE GENOMIC DNA]</scope>
    <source>
        <strain evidence="3 4">SAG 2036</strain>
    </source>
</reference>
<accession>A0AAW1NQC1</accession>
<dbReference type="EMBL" id="JALJOQ010000232">
    <property type="protein sequence ID" value="KAK9788165.1"/>
    <property type="molecule type" value="Genomic_DNA"/>
</dbReference>
<dbReference type="SUPFAM" id="SSF52540">
    <property type="entry name" value="P-loop containing nucleoside triphosphate hydrolases"/>
    <property type="match status" value="1"/>
</dbReference>
<dbReference type="InterPro" id="IPR007111">
    <property type="entry name" value="NACHT_NTPase"/>
</dbReference>
<dbReference type="AlphaFoldDB" id="A0AAW1NQC1"/>
<dbReference type="Gene3D" id="3.40.50.300">
    <property type="entry name" value="P-loop containing nucleotide triphosphate hydrolases"/>
    <property type="match status" value="1"/>
</dbReference>